<name>A0ABN2FNL1_9ACTN</name>
<organism evidence="3 4">
    <name type="scientific">Kribbella alba</name>
    <dbReference type="NCBI Taxonomy" id="190197"/>
    <lineage>
        <taxon>Bacteria</taxon>
        <taxon>Bacillati</taxon>
        <taxon>Actinomycetota</taxon>
        <taxon>Actinomycetes</taxon>
        <taxon>Propionibacteriales</taxon>
        <taxon>Kribbellaceae</taxon>
        <taxon>Kribbella</taxon>
    </lineage>
</organism>
<feature type="region of interest" description="Disordered" evidence="1">
    <location>
        <begin position="1"/>
        <end position="72"/>
    </location>
</feature>
<dbReference type="EMBL" id="BAAANE010000009">
    <property type="protein sequence ID" value="GAA1654748.1"/>
    <property type="molecule type" value="Genomic_DNA"/>
</dbReference>
<keyword evidence="2" id="KW-1133">Transmembrane helix</keyword>
<evidence type="ECO:0000313" key="3">
    <source>
        <dbReference type="EMBL" id="GAA1654748.1"/>
    </source>
</evidence>
<proteinExistence type="predicted"/>
<evidence type="ECO:0000256" key="2">
    <source>
        <dbReference type="SAM" id="Phobius"/>
    </source>
</evidence>
<reference evidence="3 4" key="1">
    <citation type="journal article" date="2019" name="Int. J. Syst. Evol. Microbiol.">
        <title>The Global Catalogue of Microorganisms (GCM) 10K type strain sequencing project: providing services to taxonomists for standard genome sequencing and annotation.</title>
        <authorList>
            <consortium name="The Broad Institute Genomics Platform"/>
            <consortium name="The Broad Institute Genome Sequencing Center for Infectious Disease"/>
            <person name="Wu L."/>
            <person name="Ma J."/>
        </authorList>
    </citation>
    <scope>NUCLEOTIDE SEQUENCE [LARGE SCALE GENOMIC DNA]</scope>
    <source>
        <strain evidence="3 4">JCM 14306</strain>
    </source>
</reference>
<sequence length="308" mass="32492">MPQQGPPLSGQYGQPPYGALQGAPVGHYEAAQPGWQEQPLQDGAAYGQPRQQRAAHRSGSGQTTGGGSDGNKKPRVIGALILVVVALIVTGLSANWIWTKADAVAPVDLPSANPTPLKTISPSIQPTAMPPPTGKVVGSQLIASNNDTMPLMGSAWLDADDKSGQYGGVAIWLTVHNNYDGKKSNWGNYVSFGALDKKIPYTNTAAGRKDAAIQAATNALFALYADNPKLIGKAVHRQITVGGHPAHEITARVEVKVPNLKETFSTLMITLIDRGDGTADVAIGDIAGSTPQWLPIWRTKVSQIQINN</sequence>
<feature type="transmembrane region" description="Helical" evidence="2">
    <location>
        <begin position="76"/>
        <end position="98"/>
    </location>
</feature>
<keyword evidence="2" id="KW-0472">Membrane</keyword>
<evidence type="ECO:0000256" key="1">
    <source>
        <dbReference type="SAM" id="MobiDB-lite"/>
    </source>
</evidence>
<protein>
    <submittedName>
        <fullName evidence="3">Uncharacterized protein</fullName>
    </submittedName>
</protein>
<dbReference type="Proteomes" id="UP001501319">
    <property type="component" value="Unassembled WGS sequence"/>
</dbReference>
<keyword evidence="4" id="KW-1185">Reference proteome</keyword>
<keyword evidence="2" id="KW-0812">Transmembrane</keyword>
<accession>A0ABN2FNL1</accession>
<comment type="caution">
    <text evidence="3">The sequence shown here is derived from an EMBL/GenBank/DDBJ whole genome shotgun (WGS) entry which is preliminary data.</text>
</comment>
<evidence type="ECO:0000313" key="4">
    <source>
        <dbReference type="Proteomes" id="UP001501319"/>
    </source>
</evidence>
<gene>
    <name evidence="3" type="ORF">GCM10009744_53920</name>
</gene>
<dbReference type="RefSeq" id="WP_344114958.1">
    <property type="nucleotide sequence ID" value="NZ_BAAANE010000009.1"/>
</dbReference>